<keyword evidence="4" id="KW-1185">Reference proteome</keyword>
<dbReference type="Pfam" id="PF04203">
    <property type="entry name" value="Sortase"/>
    <property type="match status" value="1"/>
</dbReference>
<dbReference type="InterPro" id="IPR042001">
    <property type="entry name" value="Sortase_F"/>
</dbReference>
<comment type="caution">
    <text evidence="3">The sequence shown here is derived from an EMBL/GenBank/DDBJ whole genome shotgun (WGS) entry which is preliminary data.</text>
</comment>
<accession>A0ABW2CUI1</accession>
<sequence length="200" mass="20349">MADPCRRRSGRCAYTRGRPPRPAEPARATGPVPLPGLLGWSLPTAVVIPAIKVNAAVAHVRDGADGPAPAPAGEGVAGWRVPGPAPGEPGVAVLVGNRHDPAGPPSGPGVFARLAELRVGAVVGVVRADGTVAVFRVASARQVPKAAFTAARSPAEGERPELRLITCAGRYDEARGAYADDLIVYATFAAAYTLADLVGA</sequence>
<organism evidence="3 4">
    <name type="scientific">Actinomadura yumaensis</name>
    <dbReference type="NCBI Taxonomy" id="111807"/>
    <lineage>
        <taxon>Bacteria</taxon>
        <taxon>Bacillati</taxon>
        <taxon>Actinomycetota</taxon>
        <taxon>Actinomycetes</taxon>
        <taxon>Streptosporangiales</taxon>
        <taxon>Thermomonosporaceae</taxon>
        <taxon>Actinomadura</taxon>
    </lineage>
</organism>
<protein>
    <submittedName>
        <fullName evidence="3">Sortase domain-bontaining protein</fullName>
    </submittedName>
</protein>
<dbReference type="InterPro" id="IPR023365">
    <property type="entry name" value="Sortase_dom-sf"/>
</dbReference>
<feature type="region of interest" description="Disordered" evidence="2">
    <location>
        <begin position="1"/>
        <end position="29"/>
    </location>
</feature>
<evidence type="ECO:0000256" key="1">
    <source>
        <dbReference type="ARBA" id="ARBA00022801"/>
    </source>
</evidence>
<dbReference type="Proteomes" id="UP001596380">
    <property type="component" value="Unassembled WGS sequence"/>
</dbReference>
<dbReference type="Gene3D" id="2.40.260.10">
    <property type="entry name" value="Sortase"/>
    <property type="match status" value="1"/>
</dbReference>
<evidence type="ECO:0000313" key="3">
    <source>
        <dbReference type="EMBL" id="MFC6884273.1"/>
    </source>
</evidence>
<dbReference type="RefSeq" id="WP_160821837.1">
    <property type="nucleotide sequence ID" value="NZ_JBHSXE010000001.1"/>
</dbReference>
<gene>
    <name evidence="3" type="ORF">ACFQKB_31255</name>
</gene>
<name>A0ABW2CUI1_9ACTN</name>
<proteinExistence type="predicted"/>
<dbReference type="CDD" id="cd05829">
    <property type="entry name" value="Sortase_F"/>
    <property type="match status" value="1"/>
</dbReference>
<evidence type="ECO:0000256" key="2">
    <source>
        <dbReference type="SAM" id="MobiDB-lite"/>
    </source>
</evidence>
<reference evidence="4" key="1">
    <citation type="journal article" date="2019" name="Int. J. Syst. Evol. Microbiol.">
        <title>The Global Catalogue of Microorganisms (GCM) 10K type strain sequencing project: providing services to taxonomists for standard genome sequencing and annotation.</title>
        <authorList>
            <consortium name="The Broad Institute Genomics Platform"/>
            <consortium name="The Broad Institute Genome Sequencing Center for Infectious Disease"/>
            <person name="Wu L."/>
            <person name="Ma J."/>
        </authorList>
    </citation>
    <scope>NUCLEOTIDE SEQUENCE [LARGE SCALE GENOMIC DNA]</scope>
    <source>
        <strain evidence="4">JCM 3369</strain>
    </source>
</reference>
<dbReference type="SUPFAM" id="SSF63817">
    <property type="entry name" value="Sortase"/>
    <property type="match status" value="1"/>
</dbReference>
<keyword evidence="1" id="KW-0378">Hydrolase</keyword>
<dbReference type="EMBL" id="JBHSXS010000026">
    <property type="protein sequence ID" value="MFC6884273.1"/>
    <property type="molecule type" value="Genomic_DNA"/>
</dbReference>
<evidence type="ECO:0000313" key="4">
    <source>
        <dbReference type="Proteomes" id="UP001596380"/>
    </source>
</evidence>
<dbReference type="InterPro" id="IPR005754">
    <property type="entry name" value="Sortase"/>
</dbReference>